<name>A0A645H1F9_9ZZZZ</name>
<gene>
    <name evidence="1" type="ORF">SDC9_180331</name>
</gene>
<evidence type="ECO:0000313" key="1">
    <source>
        <dbReference type="EMBL" id="MPN32848.1"/>
    </source>
</evidence>
<accession>A0A645H1F9</accession>
<organism evidence="1">
    <name type="scientific">bioreactor metagenome</name>
    <dbReference type="NCBI Taxonomy" id="1076179"/>
    <lineage>
        <taxon>unclassified sequences</taxon>
        <taxon>metagenomes</taxon>
        <taxon>ecological metagenomes</taxon>
    </lineage>
</organism>
<dbReference type="AlphaFoldDB" id="A0A645H1F9"/>
<comment type="caution">
    <text evidence="1">The sequence shown here is derived from an EMBL/GenBank/DDBJ whole genome shotgun (WGS) entry which is preliminary data.</text>
</comment>
<proteinExistence type="predicted"/>
<reference evidence="1" key="1">
    <citation type="submission" date="2019-08" db="EMBL/GenBank/DDBJ databases">
        <authorList>
            <person name="Kucharzyk K."/>
            <person name="Murdoch R.W."/>
            <person name="Higgins S."/>
            <person name="Loffler F."/>
        </authorList>
    </citation>
    <scope>NUCLEOTIDE SEQUENCE</scope>
</reference>
<sequence>MRLAGEAPEATADPGASIHIYPVPGGNSAVVWDTAAAEAMNRKRYFERVRLNMPRSVGLPAEPGKTYWLYSFYSGRLQERKPEADGFLKVESAHSCDIFYWGPSDDREFQTTLTEVRKVREKLLALDPAAAAVPEAQF</sequence>
<dbReference type="EMBL" id="VSSQ01085066">
    <property type="protein sequence ID" value="MPN32848.1"/>
    <property type="molecule type" value="Genomic_DNA"/>
</dbReference>
<protein>
    <submittedName>
        <fullName evidence="1">Uncharacterized protein</fullName>
    </submittedName>
</protein>